<evidence type="ECO:0000256" key="2">
    <source>
        <dbReference type="SAM" id="SignalP"/>
    </source>
</evidence>
<feature type="region of interest" description="Disordered" evidence="1">
    <location>
        <begin position="25"/>
        <end position="72"/>
    </location>
</feature>
<dbReference type="EMBL" id="JBHTGP010000017">
    <property type="protein sequence ID" value="MFD0689380.1"/>
    <property type="molecule type" value="Genomic_DNA"/>
</dbReference>
<dbReference type="PANTHER" id="PTHR42059">
    <property type="entry name" value="TNT DOMAIN-CONTAINING PROTEIN"/>
    <property type="match status" value="1"/>
</dbReference>
<keyword evidence="5" id="KW-1185">Reference proteome</keyword>
<feature type="chain" id="PRO_5046675512" evidence="2">
    <location>
        <begin position="27"/>
        <end position="225"/>
    </location>
</feature>
<organism evidence="4 5">
    <name type="scientific">Actinomadura fibrosa</name>
    <dbReference type="NCBI Taxonomy" id="111802"/>
    <lineage>
        <taxon>Bacteria</taxon>
        <taxon>Bacillati</taxon>
        <taxon>Actinomycetota</taxon>
        <taxon>Actinomycetes</taxon>
        <taxon>Streptosporangiales</taxon>
        <taxon>Thermomonosporaceae</taxon>
        <taxon>Actinomadura</taxon>
    </lineage>
</organism>
<name>A0ABW2XUF9_9ACTN</name>
<protein>
    <submittedName>
        <fullName evidence="4">TNT domain-containing protein</fullName>
    </submittedName>
</protein>
<reference evidence="5" key="1">
    <citation type="journal article" date="2019" name="Int. J. Syst. Evol. Microbiol.">
        <title>The Global Catalogue of Microorganisms (GCM) 10K type strain sequencing project: providing services to taxonomists for standard genome sequencing and annotation.</title>
        <authorList>
            <consortium name="The Broad Institute Genomics Platform"/>
            <consortium name="The Broad Institute Genome Sequencing Center for Infectious Disease"/>
            <person name="Wu L."/>
            <person name="Ma J."/>
        </authorList>
    </citation>
    <scope>NUCLEOTIDE SEQUENCE [LARGE SCALE GENOMIC DNA]</scope>
    <source>
        <strain evidence="5">JCM 9371</strain>
    </source>
</reference>
<sequence length="225" mass="24548">MRRLHALACSLPLILAALTAPASAHAAPRGPAEPHELCTGAYHDDARLGPSVLPRPSQPPVGPLVENHRPTGELSDDAFLKKYWKPETPEHKATWNYPPSDGFIVHDGQPVKHKHTVQPNEHLDRFGAETGRYLAPAGAPYAKRSLPPNGLTTVDHGHPCGYHLYHVQQAFTVWEGTAAPWFEQPGGGEQIQLDSALLDPGQGNRLNVAWLVAHHYLTDITPVAE</sequence>
<evidence type="ECO:0000313" key="5">
    <source>
        <dbReference type="Proteomes" id="UP001597063"/>
    </source>
</evidence>
<dbReference type="RefSeq" id="WP_131762013.1">
    <property type="nucleotide sequence ID" value="NZ_CAACUY010000203.1"/>
</dbReference>
<evidence type="ECO:0000313" key="4">
    <source>
        <dbReference type="EMBL" id="MFD0689380.1"/>
    </source>
</evidence>
<keyword evidence="2" id="KW-0732">Signal</keyword>
<feature type="compositionally biased region" description="Basic and acidic residues" evidence="1">
    <location>
        <begin position="32"/>
        <end position="47"/>
    </location>
</feature>
<dbReference type="Proteomes" id="UP001597063">
    <property type="component" value="Unassembled WGS sequence"/>
</dbReference>
<dbReference type="InterPro" id="IPR025331">
    <property type="entry name" value="TNT"/>
</dbReference>
<comment type="caution">
    <text evidence="4">The sequence shown here is derived from an EMBL/GenBank/DDBJ whole genome shotgun (WGS) entry which is preliminary data.</text>
</comment>
<gene>
    <name evidence="4" type="ORF">ACFQZM_33180</name>
</gene>
<accession>A0ABW2XUF9</accession>
<feature type="signal peptide" evidence="2">
    <location>
        <begin position="1"/>
        <end position="26"/>
    </location>
</feature>
<dbReference type="Pfam" id="PF14021">
    <property type="entry name" value="TNT"/>
    <property type="match status" value="1"/>
</dbReference>
<dbReference type="InterPro" id="IPR053024">
    <property type="entry name" value="Fungal_surface_NADase"/>
</dbReference>
<feature type="domain" description="TNT" evidence="3">
    <location>
        <begin position="116"/>
        <end position="219"/>
    </location>
</feature>
<proteinExistence type="predicted"/>
<evidence type="ECO:0000259" key="3">
    <source>
        <dbReference type="Pfam" id="PF14021"/>
    </source>
</evidence>
<dbReference type="PANTHER" id="PTHR42059:SF1">
    <property type="entry name" value="TNT DOMAIN-CONTAINING PROTEIN"/>
    <property type="match status" value="1"/>
</dbReference>
<evidence type="ECO:0000256" key="1">
    <source>
        <dbReference type="SAM" id="MobiDB-lite"/>
    </source>
</evidence>